<keyword evidence="1" id="KW-0479">Metal-binding</keyword>
<dbReference type="PANTHER" id="PTHR45833:SF1">
    <property type="entry name" value="METHIONINE SYNTHASE"/>
    <property type="match status" value="1"/>
</dbReference>
<evidence type="ECO:0000256" key="1">
    <source>
        <dbReference type="ARBA" id="ARBA00022723"/>
    </source>
</evidence>
<dbReference type="PANTHER" id="PTHR45833">
    <property type="entry name" value="METHIONINE SYNTHASE"/>
    <property type="match status" value="1"/>
</dbReference>
<evidence type="ECO:0000256" key="2">
    <source>
        <dbReference type="ARBA" id="ARBA00023285"/>
    </source>
</evidence>
<accession>A0ABT4T278</accession>
<dbReference type="Gene3D" id="3.40.50.280">
    <property type="entry name" value="Cobalamin-binding domain"/>
    <property type="match status" value="1"/>
</dbReference>
<gene>
    <name evidence="5" type="ORF">OUY24_22590</name>
</gene>
<dbReference type="RefSeq" id="WP_271277707.1">
    <property type="nucleotide sequence ID" value="NZ_BAABFD010000028.1"/>
</dbReference>
<evidence type="ECO:0000313" key="5">
    <source>
        <dbReference type="EMBL" id="MDA0643425.1"/>
    </source>
</evidence>
<evidence type="ECO:0000259" key="4">
    <source>
        <dbReference type="PROSITE" id="PS51332"/>
    </source>
</evidence>
<organism evidence="5 6">
    <name type="scientific">Nonomuraea ferruginea</name>
    <dbReference type="NCBI Taxonomy" id="46174"/>
    <lineage>
        <taxon>Bacteria</taxon>
        <taxon>Bacillati</taxon>
        <taxon>Actinomycetota</taxon>
        <taxon>Actinomycetes</taxon>
        <taxon>Streptosporangiales</taxon>
        <taxon>Streptosporangiaceae</taxon>
        <taxon>Nonomuraea</taxon>
    </lineage>
</organism>
<dbReference type="InterPro" id="IPR003759">
    <property type="entry name" value="Cbl-bd_cap"/>
</dbReference>
<name>A0ABT4T278_9ACTN</name>
<sequence>MKDDMEQYVEALRAAATAGDEYAAVKVAQDAHDAGVSLERLLLDVVAVAQARIGEEWAANRLTVAQEHMATAVNEGVLAVLANTIDTTDHGSAPLKWRLCVACVEGEWHTFPARLLTEVLRLRGWMVDYLGAHVPTRHLIVHLHRTAPDMVALSSSIATRLPAAHSAISACQAAGTPVLVGGAAFGPDGRYARLLGADAWTPDARAAADLLDAGPLPRRHAPGLSAERRPHLASHEYALFTDRKPDLVRGALEELSRRVPETGPRPAEPPVLTAEDVAFTVDFLGTAVYVNDPELFVSYTRWLAWTLTQRDAPPRALTAVLDALGARLTGLPHALDTLARGREATAGSQQAGESSEGEIPPREDGQR</sequence>
<dbReference type="Pfam" id="PF02310">
    <property type="entry name" value="B12-binding"/>
    <property type="match status" value="1"/>
</dbReference>
<dbReference type="PROSITE" id="PS51332">
    <property type="entry name" value="B12_BINDING"/>
    <property type="match status" value="1"/>
</dbReference>
<dbReference type="Pfam" id="PF02607">
    <property type="entry name" value="B12-binding_2"/>
    <property type="match status" value="1"/>
</dbReference>
<dbReference type="InterPro" id="IPR036724">
    <property type="entry name" value="Cobalamin-bd_sf"/>
</dbReference>
<feature type="domain" description="B12-binding" evidence="4">
    <location>
        <begin position="96"/>
        <end position="221"/>
    </location>
</feature>
<proteinExistence type="predicted"/>
<dbReference type="Proteomes" id="UP001212498">
    <property type="component" value="Unassembled WGS sequence"/>
</dbReference>
<keyword evidence="6" id="KW-1185">Reference proteome</keyword>
<dbReference type="EMBL" id="JAPNUD010000066">
    <property type="protein sequence ID" value="MDA0643425.1"/>
    <property type="molecule type" value="Genomic_DNA"/>
</dbReference>
<comment type="caution">
    <text evidence="5">The sequence shown here is derived from an EMBL/GenBank/DDBJ whole genome shotgun (WGS) entry which is preliminary data.</text>
</comment>
<reference evidence="5 6" key="1">
    <citation type="submission" date="2022-11" db="EMBL/GenBank/DDBJ databases">
        <title>Nonomuraea corallina sp. nov., a new species of the genus Nonomuraea isolated from sea side sediment in Thai sea.</title>
        <authorList>
            <person name="Ngamcharungchit C."/>
            <person name="Matsumoto A."/>
            <person name="Suriyachadkun C."/>
            <person name="Panbangred W."/>
            <person name="Inahashi Y."/>
            <person name="Intra B."/>
        </authorList>
    </citation>
    <scope>NUCLEOTIDE SEQUENCE [LARGE SCALE GENOMIC DNA]</scope>
    <source>
        <strain evidence="5 6">DSM 43553</strain>
    </source>
</reference>
<dbReference type="SUPFAM" id="SSF52242">
    <property type="entry name" value="Cobalamin (vitamin B12)-binding domain"/>
    <property type="match status" value="1"/>
</dbReference>
<evidence type="ECO:0000313" key="6">
    <source>
        <dbReference type="Proteomes" id="UP001212498"/>
    </source>
</evidence>
<dbReference type="InterPro" id="IPR036594">
    <property type="entry name" value="Meth_synthase_dom"/>
</dbReference>
<keyword evidence="2" id="KW-0170">Cobalt</keyword>
<protein>
    <submittedName>
        <fullName evidence="5">Cobalamin-dependent protein</fullName>
    </submittedName>
</protein>
<evidence type="ECO:0000256" key="3">
    <source>
        <dbReference type="SAM" id="MobiDB-lite"/>
    </source>
</evidence>
<dbReference type="InterPro" id="IPR006158">
    <property type="entry name" value="Cobalamin-bd"/>
</dbReference>
<dbReference type="InterPro" id="IPR050554">
    <property type="entry name" value="Met_Synthase/Corrinoid"/>
</dbReference>
<feature type="region of interest" description="Disordered" evidence="3">
    <location>
        <begin position="341"/>
        <end position="367"/>
    </location>
</feature>
<dbReference type="Gene3D" id="1.10.1240.10">
    <property type="entry name" value="Methionine synthase domain"/>
    <property type="match status" value="1"/>
</dbReference>